<dbReference type="Proteomes" id="UP001065298">
    <property type="component" value="Chromosome 6"/>
</dbReference>
<dbReference type="EMBL" id="CM046508">
    <property type="protein sequence ID" value="KAI8666737.1"/>
    <property type="molecule type" value="Genomic_DNA"/>
</dbReference>
<comment type="caution">
    <text evidence="1">The sequence shown here is derived from an EMBL/GenBank/DDBJ whole genome shotgun (WGS) entry which is preliminary data.</text>
</comment>
<evidence type="ECO:0000313" key="1">
    <source>
        <dbReference type="EMBL" id="KAI8666737.1"/>
    </source>
</evidence>
<proteinExistence type="predicted"/>
<gene>
    <name evidence="1" type="ORF">NCS57_00900000</name>
</gene>
<protein>
    <submittedName>
        <fullName evidence="1">Uncharacterized protein</fullName>
    </submittedName>
</protein>
<organism evidence="1 2">
    <name type="scientific">Fusarium keratoplasticum</name>
    <dbReference type="NCBI Taxonomy" id="1328300"/>
    <lineage>
        <taxon>Eukaryota</taxon>
        <taxon>Fungi</taxon>
        <taxon>Dikarya</taxon>
        <taxon>Ascomycota</taxon>
        <taxon>Pezizomycotina</taxon>
        <taxon>Sordariomycetes</taxon>
        <taxon>Hypocreomycetidae</taxon>
        <taxon>Hypocreales</taxon>
        <taxon>Nectriaceae</taxon>
        <taxon>Fusarium</taxon>
        <taxon>Fusarium solani species complex</taxon>
    </lineage>
</organism>
<evidence type="ECO:0000313" key="2">
    <source>
        <dbReference type="Proteomes" id="UP001065298"/>
    </source>
</evidence>
<keyword evidence="2" id="KW-1185">Reference proteome</keyword>
<reference evidence="1" key="1">
    <citation type="submission" date="2022-06" db="EMBL/GenBank/DDBJ databases">
        <title>Fusarium solani species complex genomes reveal bases of compartmentalisation and animal pathogenesis.</title>
        <authorList>
            <person name="Tsai I.J."/>
        </authorList>
    </citation>
    <scope>NUCLEOTIDE SEQUENCE</scope>
    <source>
        <strain evidence="1">Fu6.1</strain>
    </source>
</reference>
<sequence>MAEVLGIVAGATQLLDLSARVLVASSSLYGKLKNIPDEIETLKKNTELFIDLLWMISSDFDGPINSQVHSLHVTHRITSILHDARKESEELALLLEGLSANNSSSVRRKWSAVVSTTKEKDIAERCRRIESFKSTLQLWYQHQSNARLRRVEQQLSQVTVSQTAAHTSMSLLAHQARPTSTVIDSNTAIMKRLTSYEDPDTSLDSPLGHRRRRPRRNGALCTCRPWGSSTSLFIYGLQLFCSQEISHSPNCPHKDGLTSWSCGVRALNLKIQMTVGIQLGGWTLSMVGRLSPHNLVDPEKSPAFIAVKEASRDLQAFQARGFSSSQPGYRIREEIKSIFHILLQKLRESFESGTAYPSDHTPGNLTLLHCDSYDDSDDDYYSGNDCGDDGSSERGEIQEEDRHLKQALDSYLELYLCLLRTYADRFEVFWISWWIALEYFLPFEANSIYHCRRPLELDNVCDPQSYDEAQSHDSYEPNVEAITAFLADCVPQLRSETRARFLDQLKPTEDELWYYVVLVDYDSSIYDIDGDWDDSD</sequence>
<accession>A0ACC0QW04</accession>
<name>A0ACC0QW04_9HYPO</name>